<dbReference type="EMBL" id="JBEZVI010000028">
    <property type="protein sequence ID" value="MEU3713646.1"/>
    <property type="molecule type" value="Genomic_DNA"/>
</dbReference>
<feature type="transmembrane region" description="Helical" evidence="1">
    <location>
        <begin position="44"/>
        <end position="63"/>
    </location>
</feature>
<evidence type="ECO:0000313" key="3">
    <source>
        <dbReference type="Proteomes" id="UP001550853"/>
    </source>
</evidence>
<proteinExistence type="predicted"/>
<evidence type="ECO:0000256" key="1">
    <source>
        <dbReference type="SAM" id="Phobius"/>
    </source>
</evidence>
<sequence>MAQRPDLPTRIADALNSKALGSAIGIVSLAATAVAWAVDHVNLMLIIVLQTVLNLVFVLGGIWSGKTHIRLRRTNSIEAMDEPMYYDAIRAQLENSLVSDYRRIADGYLSVHGTEVPWMSVQLINALLTTDVQPRRIQAIDRTTNPSLLTRRRAYLDANQRFIEDGGRINRLFVVKRENLLDRDFAHDLLALIDHHRQLGVICGLAVREDLRPQETVDTVVFGNAAVLIEDEQGDETYTQGRSTILFKGIDVYIGHFTRAWEHGLGAPRALHTYETAIRPLLDAWDAQEAAAVVDGL</sequence>
<dbReference type="Proteomes" id="UP001550853">
    <property type="component" value="Unassembled WGS sequence"/>
</dbReference>
<keyword evidence="1" id="KW-0472">Membrane</keyword>
<reference evidence="2 3" key="1">
    <citation type="submission" date="2024-06" db="EMBL/GenBank/DDBJ databases">
        <title>The Natural Products Discovery Center: Release of the First 8490 Sequenced Strains for Exploring Actinobacteria Biosynthetic Diversity.</title>
        <authorList>
            <person name="Kalkreuter E."/>
            <person name="Kautsar S.A."/>
            <person name="Yang D."/>
            <person name="Bader C.D."/>
            <person name="Teijaro C.N."/>
            <person name="Fluegel L."/>
            <person name="Davis C.M."/>
            <person name="Simpson J.R."/>
            <person name="Lauterbach L."/>
            <person name="Steele A.D."/>
            <person name="Gui C."/>
            <person name="Meng S."/>
            <person name="Li G."/>
            <person name="Viehrig K."/>
            <person name="Ye F."/>
            <person name="Su P."/>
            <person name="Kiefer A.F."/>
            <person name="Nichols A."/>
            <person name="Cepeda A.J."/>
            <person name="Yan W."/>
            <person name="Fan B."/>
            <person name="Jiang Y."/>
            <person name="Adhikari A."/>
            <person name="Zheng C.-J."/>
            <person name="Schuster L."/>
            <person name="Cowan T.M."/>
            <person name="Smanski M.J."/>
            <person name="Chevrette M.G."/>
            <person name="De Carvalho L.P.S."/>
            <person name="Shen B."/>
        </authorList>
    </citation>
    <scope>NUCLEOTIDE SEQUENCE [LARGE SCALE GENOMIC DNA]</scope>
    <source>
        <strain evidence="2 3">NPDC033039</strain>
    </source>
</reference>
<evidence type="ECO:0000313" key="2">
    <source>
        <dbReference type="EMBL" id="MEU3713646.1"/>
    </source>
</evidence>
<comment type="caution">
    <text evidence="2">The sequence shown here is derived from an EMBL/GenBank/DDBJ whole genome shotgun (WGS) entry which is preliminary data.</text>
</comment>
<keyword evidence="1" id="KW-1133">Transmembrane helix</keyword>
<feature type="transmembrane region" description="Helical" evidence="1">
    <location>
        <begin position="20"/>
        <end position="38"/>
    </location>
</feature>
<name>A0ABV2Z6P5_9ACTN</name>
<gene>
    <name evidence="2" type="ORF">AB0E61_26560</name>
</gene>
<organism evidence="2 3">
    <name type="scientific">Streptomyces catenulae</name>
    <dbReference type="NCBI Taxonomy" id="66875"/>
    <lineage>
        <taxon>Bacteria</taxon>
        <taxon>Bacillati</taxon>
        <taxon>Actinomycetota</taxon>
        <taxon>Actinomycetes</taxon>
        <taxon>Kitasatosporales</taxon>
        <taxon>Streptomycetaceae</taxon>
        <taxon>Streptomyces</taxon>
    </lineage>
</organism>
<keyword evidence="1" id="KW-0812">Transmembrane</keyword>
<protein>
    <submittedName>
        <fullName evidence="2">Uncharacterized protein</fullName>
    </submittedName>
</protein>
<dbReference type="RefSeq" id="WP_030285520.1">
    <property type="nucleotide sequence ID" value="NZ_JBEZVI010000028.1"/>
</dbReference>
<accession>A0ABV2Z6P5</accession>
<keyword evidence="3" id="KW-1185">Reference proteome</keyword>